<dbReference type="AlphaFoldDB" id="G6Y3Z4"/>
<keyword evidence="2" id="KW-1185">Reference proteome</keyword>
<organism evidence="1 2">
    <name type="scientific">Mesorhizobium amorphae CCNWGS0123</name>
    <dbReference type="NCBI Taxonomy" id="1082933"/>
    <lineage>
        <taxon>Bacteria</taxon>
        <taxon>Pseudomonadati</taxon>
        <taxon>Pseudomonadota</taxon>
        <taxon>Alphaproteobacteria</taxon>
        <taxon>Hyphomicrobiales</taxon>
        <taxon>Phyllobacteriaceae</taxon>
        <taxon>Mesorhizobium</taxon>
    </lineage>
</organism>
<dbReference type="EMBL" id="AGSN01000042">
    <property type="protein sequence ID" value="EHH13541.1"/>
    <property type="molecule type" value="Genomic_DNA"/>
</dbReference>
<proteinExistence type="predicted"/>
<name>G6Y3Z4_9HYPH</name>
<sequence>MQPVFERFLERLWDSVDEVDFRSALTDLASQFDLLAFAYLLLPPRSRCELSIGCPFGPNGGDWSYQASALTGGSE</sequence>
<evidence type="ECO:0000313" key="2">
    <source>
        <dbReference type="Proteomes" id="UP000002949"/>
    </source>
</evidence>
<evidence type="ECO:0000313" key="1">
    <source>
        <dbReference type="EMBL" id="EHH13541.1"/>
    </source>
</evidence>
<gene>
    <name evidence="1" type="ORF">MEA186_03234</name>
</gene>
<dbReference type="Proteomes" id="UP000002949">
    <property type="component" value="Unassembled WGS sequence"/>
</dbReference>
<dbReference type="KEGG" id="mamo:A6B35_31595"/>
<protein>
    <submittedName>
        <fullName evidence="1">Uncharacterized protein</fullName>
    </submittedName>
</protein>
<reference evidence="1 2" key="1">
    <citation type="journal article" date="2012" name="J. Bacteriol.">
        <title>Draft Genome Sequence of Plant Growth-Promoting Rhizobium Mesorhizobium amorphae, Isolated from Zinc-Lead Mine Tailings.</title>
        <authorList>
            <person name="Hao X."/>
            <person name="Lin Y."/>
            <person name="Johnstone L."/>
            <person name="Baltrus D.A."/>
            <person name="Miller S.J."/>
            <person name="Wei G."/>
            <person name="Rensing C."/>
        </authorList>
    </citation>
    <scope>NUCLEOTIDE SEQUENCE [LARGE SCALE GENOMIC DNA]</scope>
    <source>
        <strain evidence="1 2">CCNWGS0123</strain>
    </source>
</reference>
<accession>G6Y3Z4</accession>